<evidence type="ECO:0000256" key="7">
    <source>
        <dbReference type="ARBA" id="ARBA00022475"/>
    </source>
</evidence>
<dbReference type="PANTHER" id="PTHR43298">
    <property type="entry name" value="MULTIDRUG RESISTANCE PROTEIN NORM-RELATED"/>
    <property type="match status" value="1"/>
</dbReference>
<keyword evidence="15" id="KW-1185">Reference proteome</keyword>
<evidence type="ECO:0000256" key="3">
    <source>
        <dbReference type="ARBA" id="ARBA00010199"/>
    </source>
</evidence>
<dbReference type="GO" id="GO:0015297">
    <property type="term" value="F:antiporter activity"/>
    <property type="evidence" value="ECO:0007669"/>
    <property type="project" value="UniProtKB-KW"/>
</dbReference>
<evidence type="ECO:0000256" key="12">
    <source>
        <dbReference type="ARBA" id="ARBA00031636"/>
    </source>
</evidence>
<keyword evidence="6" id="KW-0050">Antiport</keyword>
<keyword evidence="7" id="KW-1003">Cell membrane</keyword>
<evidence type="ECO:0000256" key="5">
    <source>
        <dbReference type="ARBA" id="ARBA00022448"/>
    </source>
</evidence>
<dbReference type="AlphaFoldDB" id="A0AAE3JH07"/>
<evidence type="ECO:0000313" key="14">
    <source>
        <dbReference type="EMBL" id="MCC2232537.1"/>
    </source>
</evidence>
<evidence type="ECO:0000256" key="1">
    <source>
        <dbReference type="ARBA" id="ARBA00003408"/>
    </source>
</evidence>
<evidence type="ECO:0000256" key="11">
    <source>
        <dbReference type="ARBA" id="ARBA00023136"/>
    </source>
</evidence>
<name>A0AAE3JH07_9FIRM</name>
<dbReference type="InterPro" id="IPR002528">
    <property type="entry name" value="MATE_fam"/>
</dbReference>
<dbReference type="EMBL" id="JAJEQR010000074">
    <property type="protein sequence ID" value="MCC2232537.1"/>
    <property type="molecule type" value="Genomic_DNA"/>
</dbReference>
<feature type="transmembrane region" description="Helical" evidence="13">
    <location>
        <begin position="140"/>
        <end position="158"/>
    </location>
</feature>
<keyword evidence="8 13" id="KW-0812">Transmembrane</keyword>
<feature type="transmembrane region" description="Helical" evidence="13">
    <location>
        <begin position="52"/>
        <end position="76"/>
    </location>
</feature>
<feature type="transmembrane region" description="Helical" evidence="13">
    <location>
        <begin position="202"/>
        <end position="221"/>
    </location>
</feature>
<gene>
    <name evidence="14" type="ORF">LKD81_16320</name>
</gene>
<evidence type="ECO:0000256" key="13">
    <source>
        <dbReference type="SAM" id="Phobius"/>
    </source>
</evidence>
<keyword evidence="11 13" id="KW-0472">Membrane</keyword>
<comment type="function">
    <text evidence="1">Multidrug efflux pump.</text>
</comment>
<evidence type="ECO:0000256" key="10">
    <source>
        <dbReference type="ARBA" id="ARBA00023065"/>
    </source>
</evidence>
<keyword evidence="10" id="KW-0406">Ion transport</keyword>
<accession>A0AAE3JH07</accession>
<dbReference type="InterPro" id="IPR050222">
    <property type="entry name" value="MATE_MdtK"/>
</dbReference>
<feature type="transmembrane region" description="Helical" evidence="13">
    <location>
        <begin position="427"/>
        <end position="447"/>
    </location>
</feature>
<dbReference type="PANTHER" id="PTHR43298:SF2">
    <property type="entry name" value="FMN_FAD EXPORTER YEEO-RELATED"/>
    <property type="match status" value="1"/>
</dbReference>
<keyword evidence="5" id="KW-0813">Transport</keyword>
<evidence type="ECO:0000256" key="4">
    <source>
        <dbReference type="ARBA" id="ARBA00020268"/>
    </source>
</evidence>
<sequence>MRKLFGDRNFYRRVLMVAIPIMVQNGITNFVSMLDNIMVGQIGTEQMSGVSIVNQLIFVYNVSIFGAISGAGILGAQFYGNNDHKGLRDTFRFKCMICLLICLLGTGILIGFGKPLIGLYLQGDAGAGDAAMAMAYGKDYLWIMLLGLLPFTVVQIYASTLRETSETIKPMIAGMIAVVVNMSFNYLLIFGKAGFPALGVRGAAIATVMARFTECIFIVAWTHRHSDRNYFIQGAYRSFRIPKHLAGQILRKGTPLLVNELLWASGMAFLVQCYSIRGLSVVAGMNISSTLSNVFNVVFMALGSAVSIMVGQLLGGGKMEEAKVTAYRLITFSVLSCIVVGLVMVGLAPLFPKIYNTSDEVRSLATAFIMIAGLYIPVHAFMNATYFTLRSGGKTVITFLFDSVFVWVVSIPLAYMLSRFTSLDIRLLYLTVCMADLMKCVIGFILVKKGVWLNKIVTDGQEQ</sequence>
<comment type="caution">
    <text evidence="14">The sequence shown here is derived from an EMBL/GenBank/DDBJ whole genome shotgun (WGS) entry which is preliminary data.</text>
</comment>
<evidence type="ECO:0000256" key="6">
    <source>
        <dbReference type="ARBA" id="ARBA00022449"/>
    </source>
</evidence>
<dbReference type="NCBIfam" id="TIGR00797">
    <property type="entry name" value="matE"/>
    <property type="match status" value="1"/>
</dbReference>
<keyword evidence="9 13" id="KW-1133">Transmembrane helix</keyword>
<dbReference type="RefSeq" id="WP_308454942.1">
    <property type="nucleotide sequence ID" value="NZ_JAJEQR010000074.1"/>
</dbReference>
<feature type="transmembrane region" description="Helical" evidence="13">
    <location>
        <begin position="396"/>
        <end position="415"/>
    </location>
</feature>
<evidence type="ECO:0000313" key="15">
    <source>
        <dbReference type="Proteomes" id="UP001198182"/>
    </source>
</evidence>
<feature type="transmembrane region" description="Helical" evidence="13">
    <location>
        <begin position="97"/>
        <end position="120"/>
    </location>
</feature>
<feature type="transmembrane region" description="Helical" evidence="13">
    <location>
        <begin position="326"/>
        <end position="351"/>
    </location>
</feature>
<evidence type="ECO:0000256" key="9">
    <source>
        <dbReference type="ARBA" id="ARBA00022989"/>
    </source>
</evidence>
<feature type="transmembrane region" description="Helical" evidence="13">
    <location>
        <begin position="170"/>
        <end position="190"/>
    </location>
</feature>
<evidence type="ECO:0000256" key="2">
    <source>
        <dbReference type="ARBA" id="ARBA00004651"/>
    </source>
</evidence>
<dbReference type="GO" id="GO:0006811">
    <property type="term" value="P:monoatomic ion transport"/>
    <property type="evidence" value="ECO:0007669"/>
    <property type="project" value="UniProtKB-KW"/>
</dbReference>
<dbReference type="InterPro" id="IPR048279">
    <property type="entry name" value="MdtK-like"/>
</dbReference>
<feature type="transmembrane region" description="Helical" evidence="13">
    <location>
        <begin position="363"/>
        <end position="384"/>
    </location>
</feature>
<feature type="transmembrane region" description="Helical" evidence="13">
    <location>
        <begin position="12"/>
        <end position="32"/>
    </location>
</feature>
<dbReference type="Pfam" id="PF01554">
    <property type="entry name" value="MatE"/>
    <property type="match status" value="2"/>
</dbReference>
<organism evidence="14 15">
    <name type="scientific">Hominifimenecus microfluidus</name>
    <dbReference type="NCBI Taxonomy" id="2885348"/>
    <lineage>
        <taxon>Bacteria</taxon>
        <taxon>Bacillati</taxon>
        <taxon>Bacillota</taxon>
        <taxon>Clostridia</taxon>
        <taxon>Lachnospirales</taxon>
        <taxon>Lachnospiraceae</taxon>
        <taxon>Hominifimenecus</taxon>
    </lineage>
</organism>
<feature type="transmembrane region" description="Helical" evidence="13">
    <location>
        <begin position="294"/>
        <end position="314"/>
    </location>
</feature>
<dbReference type="Proteomes" id="UP001198182">
    <property type="component" value="Unassembled WGS sequence"/>
</dbReference>
<dbReference type="GO" id="GO:0005886">
    <property type="term" value="C:plasma membrane"/>
    <property type="evidence" value="ECO:0007669"/>
    <property type="project" value="UniProtKB-SubCell"/>
</dbReference>
<dbReference type="GO" id="GO:0042910">
    <property type="term" value="F:xenobiotic transmembrane transporter activity"/>
    <property type="evidence" value="ECO:0007669"/>
    <property type="project" value="InterPro"/>
</dbReference>
<reference evidence="14" key="1">
    <citation type="submission" date="2021-10" db="EMBL/GenBank/DDBJ databases">
        <title>Anaerobic single-cell dispensing facilitates the cultivation of human gut bacteria.</title>
        <authorList>
            <person name="Afrizal A."/>
        </authorList>
    </citation>
    <scope>NUCLEOTIDE SEQUENCE</scope>
    <source>
        <strain evidence="14">CLA-AA-H215</strain>
    </source>
</reference>
<comment type="subcellular location">
    <subcellularLocation>
        <location evidence="2">Cell membrane</location>
        <topology evidence="2">Multi-pass membrane protein</topology>
    </subcellularLocation>
</comment>
<dbReference type="PIRSF" id="PIRSF006603">
    <property type="entry name" value="DinF"/>
    <property type="match status" value="1"/>
</dbReference>
<comment type="similarity">
    <text evidence="3">Belongs to the multi antimicrobial extrusion (MATE) (TC 2.A.66.1) family.</text>
</comment>
<evidence type="ECO:0000256" key="8">
    <source>
        <dbReference type="ARBA" id="ARBA00022692"/>
    </source>
</evidence>
<proteinExistence type="inferred from homology"/>
<protein>
    <recommendedName>
        <fullName evidence="4">Probable multidrug resistance protein NorM</fullName>
    </recommendedName>
    <alternativeName>
        <fullName evidence="12">Multidrug-efflux transporter</fullName>
    </alternativeName>
</protein>